<dbReference type="AlphaFoldDB" id="X1K7V7"/>
<dbReference type="EMBL" id="BARU01037842">
    <property type="protein sequence ID" value="GAH78168.1"/>
    <property type="molecule type" value="Genomic_DNA"/>
</dbReference>
<organism evidence="2">
    <name type="scientific">marine sediment metagenome</name>
    <dbReference type="NCBI Taxonomy" id="412755"/>
    <lineage>
        <taxon>unclassified sequences</taxon>
        <taxon>metagenomes</taxon>
        <taxon>ecological metagenomes</taxon>
    </lineage>
</organism>
<protein>
    <recommendedName>
        <fullName evidence="1">Glycosyl transferase family 1 domain-containing protein</fullName>
    </recommendedName>
</protein>
<gene>
    <name evidence="2" type="ORF">S03H2_58895</name>
</gene>
<dbReference type="PANTHER" id="PTHR45947">
    <property type="entry name" value="SULFOQUINOVOSYL TRANSFERASE SQD2"/>
    <property type="match status" value="1"/>
</dbReference>
<dbReference type="SUPFAM" id="SSF53756">
    <property type="entry name" value="UDP-Glycosyltransferase/glycogen phosphorylase"/>
    <property type="match status" value="1"/>
</dbReference>
<dbReference type="CDD" id="cd03801">
    <property type="entry name" value="GT4_PimA-like"/>
    <property type="match status" value="1"/>
</dbReference>
<dbReference type="InterPro" id="IPR001296">
    <property type="entry name" value="Glyco_trans_1"/>
</dbReference>
<reference evidence="2" key="1">
    <citation type="journal article" date="2014" name="Front. Microbiol.">
        <title>High frequency of phylogenetically diverse reductive dehalogenase-homologous genes in deep subseafloor sedimentary metagenomes.</title>
        <authorList>
            <person name="Kawai M."/>
            <person name="Futagami T."/>
            <person name="Toyoda A."/>
            <person name="Takaki Y."/>
            <person name="Nishi S."/>
            <person name="Hori S."/>
            <person name="Arai W."/>
            <person name="Tsubouchi T."/>
            <person name="Morono Y."/>
            <person name="Uchiyama I."/>
            <person name="Ito T."/>
            <person name="Fujiyama A."/>
            <person name="Inagaki F."/>
            <person name="Takami H."/>
        </authorList>
    </citation>
    <scope>NUCLEOTIDE SEQUENCE</scope>
    <source>
        <strain evidence="2">Expedition CK06-06</strain>
    </source>
</reference>
<proteinExistence type="predicted"/>
<sequence>REELGIGDEPLVVTALRLIKGKSPELLISAFASVLEVVPDAKLVIAGSGREEDNLSRQIKDLNITNAVFMVGKLKKEKVAQLMATADVFVLPSKMESFGLTLLEASAAGLPVVCANAGGIPEVFRDGFNGLLYPPGDDDAMAKAIIRLLQDRELAKKISTNAMETAGRFTWERTAEQTLQVYKEVLQEKTPRRSRH</sequence>
<dbReference type="InterPro" id="IPR050194">
    <property type="entry name" value="Glycosyltransferase_grp1"/>
</dbReference>
<feature type="domain" description="Glycosyl transferase family 1" evidence="1">
    <location>
        <begin position="3"/>
        <end position="163"/>
    </location>
</feature>
<accession>X1K7V7</accession>
<feature type="non-terminal residue" evidence="2">
    <location>
        <position position="1"/>
    </location>
</feature>
<evidence type="ECO:0000259" key="1">
    <source>
        <dbReference type="Pfam" id="PF00534"/>
    </source>
</evidence>
<dbReference type="Gene3D" id="3.40.50.2000">
    <property type="entry name" value="Glycogen Phosphorylase B"/>
    <property type="match status" value="2"/>
</dbReference>
<dbReference type="PANTHER" id="PTHR45947:SF3">
    <property type="entry name" value="SULFOQUINOVOSYL TRANSFERASE SQD2"/>
    <property type="match status" value="1"/>
</dbReference>
<name>X1K7V7_9ZZZZ</name>
<evidence type="ECO:0000313" key="2">
    <source>
        <dbReference type="EMBL" id="GAH78168.1"/>
    </source>
</evidence>
<dbReference type="Pfam" id="PF00534">
    <property type="entry name" value="Glycos_transf_1"/>
    <property type="match status" value="1"/>
</dbReference>
<comment type="caution">
    <text evidence="2">The sequence shown here is derived from an EMBL/GenBank/DDBJ whole genome shotgun (WGS) entry which is preliminary data.</text>
</comment>
<dbReference type="GO" id="GO:0016757">
    <property type="term" value="F:glycosyltransferase activity"/>
    <property type="evidence" value="ECO:0007669"/>
    <property type="project" value="InterPro"/>
</dbReference>